<feature type="region of interest" description="Disordered" evidence="11">
    <location>
        <begin position="462"/>
        <end position="483"/>
    </location>
</feature>
<evidence type="ECO:0000259" key="12">
    <source>
        <dbReference type="PROSITE" id="PS50940"/>
    </source>
</evidence>
<evidence type="ECO:0000256" key="1">
    <source>
        <dbReference type="ARBA" id="ARBA00000822"/>
    </source>
</evidence>
<evidence type="ECO:0000256" key="6">
    <source>
        <dbReference type="ARBA" id="ARBA00022801"/>
    </source>
</evidence>
<dbReference type="InterPro" id="IPR011583">
    <property type="entry name" value="Chitinase_II/V-like_cat"/>
</dbReference>
<evidence type="ECO:0000313" key="15">
    <source>
        <dbReference type="Proteomes" id="UP000324222"/>
    </source>
</evidence>
<feature type="domain" description="Chitin-binding type-2" evidence="12">
    <location>
        <begin position="783"/>
        <end position="837"/>
    </location>
</feature>
<evidence type="ECO:0000259" key="13">
    <source>
        <dbReference type="PROSITE" id="PS51910"/>
    </source>
</evidence>
<evidence type="ECO:0000256" key="7">
    <source>
        <dbReference type="ARBA" id="ARBA00023024"/>
    </source>
</evidence>
<keyword evidence="9" id="KW-0119">Carbohydrate metabolism</keyword>
<evidence type="ECO:0000256" key="9">
    <source>
        <dbReference type="ARBA" id="ARBA00023277"/>
    </source>
</evidence>
<dbReference type="InterPro" id="IPR017853">
    <property type="entry name" value="GH"/>
</dbReference>
<dbReference type="GO" id="GO:0000272">
    <property type="term" value="P:polysaccharide catabolic process"/>
    <property type="evidence" value="ECO:0007669"/>
    <property type="project" value="UniProtKB-KW"/>
</dbReference>
<keyword evidence="7" id="KW-0146">Chitin degradation</keyword>
<accession>A0A5B7CFZ7</accession>
<gene>
    <name evidence="14" type="primary">Cht3_0</name>
    <name evidence="14" type="ORF">E2C01_001066</name>
</gene>
<feature type="compositionally biased region" description="Low complexity" evidence="11">
    <location>
        <begin position="686"/>
        <end position="695"/>
    </location>
</feature>
<dbReference type="SMART" id="SM00494">
    <property type="entry name" value="ChtBD2"/>
    <property type="match status" value="3"/>
</dbReference>
<dbReference type="InterPro" id="IPR036508">
    <property type="entry name" value="Chitin-bd_dom_sf"/>
</dbReference>
<dbReference type="Gene3D" id="2.170.140.10">
    <property type="entry name" value="Chitin binding domain"/>
    <property type="match status" value="3"/>
</dbReference>
<dbReference type="Proteomes" id="UP000324222">
    <property type="component" value="Unassembled WGS sequence"/>
</dbReference>
<dbReference type="InterPro" id="IPR001223">
    <property type="entry name" value="Glyco_hydro18_cat"/>
</dbReference>
<feature type="compositionally biased region" description="Low complexity" evidence="11">
    <location>
        <begin position="753"/>
        <end position="762"/>
    </location>
</feature>
<dbReference type="GO" id="GO:0005576">
    <property type="term" value="C:extracellular region"/>
    <property type="evidence" value="ECO:0007669"/>
    <property type="project" value="InterPro"/>
</dbReference>
<evidence type="ECO:0000313" key="14">
    <source>
        <dbReference type="EMBL" id="MPC08479.1"/>
    </source>
</evidence>
<dbReference type="Pfam" id="PF01607">
    <property type="entry name" value="CBM_14"/>
    <property type="match status" value="3"/>
</dbReference>
<feature type="domain" description="Chitin-binding type-2" evidence="12">
    <location>
        <begin position="602"/>
        <end position="656"/>
    </location>
</feature>
<evidence type="ECO:0000256" key="11">
    <source>
        <dbReference type="SAM" id="MobiDB-lite"/>
    </source>
</evidence>
<dbReference type="EMBL" id="VSRR010000032">
    <property type="protein sequence ID" value="MPC08479.1"/>
    <property type="molecule type" value="Genomic_DNA"/>
</dbReference>
<dbReference type="SUPFAM" id="SSF57625">
    <property type="entry name" value="Invertebrate chitin-binding proteins"/>
    <property type="match status" value="3"/>
</dbReference>
<comment type="catalytic activity">
    <reaction evidence="1">
        <text>Random endo-hydrolysis of N-acetyl-beta-D-glucosaminide (1-&gt;4)-beta-linkages in chitin and chitodextrins.</text>
        <dbReference type="EC" id="3.2.1.14"/>
    </reaction>
</comment>
<feature type="compositionally biased region" description="Pro residues" evidence="11">
    <location>
        <begin position="661"/>
        <end position="685"/>
    </location>
</feature>
<organism evidence="14 15">
    <name type="scientific">Portunus trituberculatus</name>
    <name type="common">Swimming crab</name>
    <name type="synonym">Neptunus trituberculatus</name>
    <dbReference type="NCBI Taxonomy" id="210409"/>
    <lineage>
        <taxon>Eukaryota</taxon>
        <taxon>Metazoa</taxon>
        <taxon>Ecdysozoa</taxon>
        <taxon>Arthropoda</taxon>
        <taxon>Crustacea</taxon>
        <taxon>Multicrustacea</taxon>
        <taxon>Malacostraca</taxon>
        <taxon>Eumalacostraca</taxon>
        <taxon>Eucarida</taxon>
        <taxon>Decapoda</taxon>
        <taxon>Pleocyemata</taxon>
        <taxon>Brachyura</taxon>
        <taxon>Eubrachyura</taxon>
        <taxon>Portunoidea</taxon>
        <taxon>Portunidae</taxon>
        <taxon>Portuninae</taxon>
        <taxon>Portunus</taxon>
    </lineage>
</organism>
<keyword evidence="8" id="KW-1015">Disulfide bond</keyword>
<dbReference type="GO" id="GO:0008061">
    <property type="term" value="F:chitin binding"/>
    <property type="evidence" value="ECO:0007669"/>
    <property type="project" value="UniProtKB-KW"/>
</dbReference>
<dbReference type="InterPro" id="IPR029070">
    <property type="entry name" value="Chitinase_insertion_sf"/>
</dbReference>
<dbReference type="PANTHER" id="PTHR11177:SF359">
    <property type="entry name" value="CHITINASE 10-RELATED"/>
    <property type="match status" value="1"/>
</dbReference>
<sequence>MEVSRGMLSPLPRNRFRAKLSRTMTQDVISLAQDKSFKVCAILTYLSSMPGVCTEEGQKFCLPGESLRINTETLNPQPLTKMAGELKVVCYFTNWAYYRPDPYKFSPENVDPSLCTHIIYAYASLDTTDLFIRSLDPYLDFEYEFYKRLLNLRNQAPGLKVMLGLGGWVDSSSDKYSRLVNNPKARAKFVQHTTEVLTVYGFDGLDFGWMFPRCWKMKCTSGPQSDVQGFTDLMKELKASFQPRGLILSAAVSSFKKIIDMSYDVPALSSAVDFLNVMTYDFHGAWERMTGHVSPLMARPEDKFASQNSDYAMNYWVGKGADPGKLVMGIPFYGQTFTLADSRNNGLNAQVTNGGDPGPATLQRGMMAYFEICQAVRTRGWTKVVDTTKAIGPYAHNGNQWYSYEDQFSVTHKAQYIKNKGYGGAMVWDLSLDDVLNRCCLESMPLLRAINRQLRSVRYPEPRPGGGDCTGPQQAATPFPPRRTTTYASALGTKVTESHYGEFNLSKSTTTSLQPWMTTWSATTRRTTTEPIAHHPVPEWPPHPHTEQPPTTQQSTTIWWQTTPITTTTTTTTRRPTTTWRPVSVTSAIEEMQPSGTGPHPGDSCQGNQNFPSPGKCTAYLSCVNGKLVEKLCVSGLHWNNAAGICDWKWSAKCKQGQAPGTPPSGPGGKPSYPPSGPPSGPVRPPSVSRPSVRPTQTPFPTRSTTEEQEAPTTTTTRRTTTQSTTPTWWWTPPPSTPRTTTKSWWVPSAKPTTTTTTTTTTTFTTSRPAVIDVVDVPAAPPSGPCNEGQSTGVPGDCTKFKQCLHGVLQVLECPGGLHWNERKKMCDWPHNAKCSGSAVRGAALLPFDSTPTQQKEKCYSLRHLRFWIFLLSLVHVPPSNFLYISLFFLFPLCSPGTPRQCYGPTGPVTRNPDGIHNRNKGRTPCSKEGQTYPGPQCTARVRCSQGYFTVELCTGGLVWNERDKACTLPSSVPKCSDVILTPKDEGRHPPYPASLCP</sequence>
<dbReference type="PROSITE" id="PS50940">
    <property type="entry name" value="CHIT_BIND_II"/>
    <property type="match status" value="3"/>
</dbReference>
<keyword evidence="15" id="KW-1185">Reference proteome</keyword>
<reference evidence="14 15" key="1">
    <citation type="submission" date="2019-05" db="EMBL/GenBank/DDBJ databases">
        <title>Another draft genome of Portunus trituberculatus and its Hox gene families provides insights of decapod evolution.</title>
        <authorList>
            <person name="Jeong J.-H."/>
            <person name="Song I."/>
            <person name="Kim S."/>
            <person name="Choi T."/>
            <person name="Kim D."/>
            <person name="Ryu S."/>
            <person name="Kim W."/>
        </authorList>
    </citation>
    <scope>NUCLEOTIDE SEQUENCE [LARGE SCALE GENOMIC DNA]</scope>
    <source>
        <tissue evidence="14">Muscle</tissue>
    </source>
</reference>
<dbReference type="PROSITE" id="PS51910">
    <property type="entry name" value="GH18_2"/>
    <property type="match status" value="1"/>
</dbReference>
<feature type="compositionally biased region" description="Low complexity" evidence="11">
    <location>
        <begin position="711"/>
        <end position="731"/>
    </location>
</feature>
<dbReference type="InterPro" id="IPR002557">
    <property type="entry name" value="Chitin-bd_dom"/>
</dbReference>
<feature type="domain" description="GH18" evidence="13">
    <location>
        <begin position="86"/>
        <end position="457"/>
    </location>
</feature>
<comment type="caution">
    <text evidence="14">The sequence shown here is derived from an EMBL/GenBank/DDBJ whole genome shotgun (WGS) entry which is preliminary data.</text>
</comment>
<evidence type="ECO:0000256" key="3">
    <source>
        <dbReference type="ARBA" id="ARBA00012729"/>
    </source>
</evidence>
<dbReference type="SMART" id="SM00636">
    <property type="entry name" value="Glyco_18"/>
    <property type="match status" value="1"/>
</dbReference>
<dbReference type="AlphaFoldDB" id="A0A5B7CFZ7"/>
<keyword evidence="5" id="KW-0732">Signal</keyword>
<dbReference type="Gene3D" id="3.10.50.10">
    <property type="match status" value="1"/>
</dbReference>
<dbReference type="OrthoDB" id="76388at2759"/>
<name>A0A5B7CFZ7_PORTR</name>
<dbReference type="PANTHER" id="PTHR11177">
    <property type="entry name" value="CHITINASE"/>
    <property type="match status" value="1"/>
</dbReference>
<evidence type="ECO:0000256" key="8">
    <source>
        <dbReference type="ARBA" id="ARBA00023157"/>
    </source>
</evidence>
<dbReference type="Gene3D" id="3.20.20.80">
    <property type="entry name" value="Glycosidases"/>
    <property type="match status" value="1"/>
</dbReference>
<keyword evidence="4" id="KW-0147">Chitin-binding</keyword>
<keyword evidence="10" id="KW-0624">Polysaccharide degradation</keyword>
<dbReference type="Pfam" id="PF00704">
    <property type="entry name" value="Glyco_hydro_18"/>
    <property type="match status" value="1"/>
</dbReference>
<comment type="similarity">
    <text evidence="2">Belongs to the glycosyl hydrolase 18 family. Chitinase class II subfamily.</text>
</comment>
<dbReference type="FunFam" id="3.10.50.10:FF:000004">
    <property type="entry name" value="Chitinase 5"/>
    <property type="match status" value="1"/>
</dbReference>
<evidence type="ECO:0000256" key="2">
    <source>
        <dbReference type="ARBA" id="ARBA00009121"/>
    </source>
</evidence>
<dbReference type="InterPro" id="IPR050314">
    <property type="entry name" value="Glycosyl_Hydrlase_18"/>
</dbReference>
<evidence type="ECO:0000256" key="5">
    <source>
        <dbReference type="ARBA" id="ARBA00022729"/>
    </source>
</evidence>
<evidence type="ECO:0000256" key="4">
    <source>
        <dbReference type="ARBA" id="ARBA00022669"/>
    </source>
</evidence>
<dbReference type="SUPFAM" id="SSF51445">
    <property type="entry name" value="(Trans)glycosidases"/>
    <property type="match status" value="1"/>
</dbReference>
<dbReference type="GO" id="GO:0006032">
    <property type="term" value="P:chitin catabolic process"/>
    <property type="evidence" value="ECO:0007669"/>
    <property type="project" value="UniProtKB-KW"/>
</dbReference>
<feature type="region of interest" description="Disordered" evidence="11">
    <location>
        <begin position="654"/>
        <end position="762"/>
    </location>
</feature>
<evidence type="ECO:0000256" key="10">
    <source>
        <dbReference type="ARBA" id="ARBA00023326"/>
    </source>
</evidence>
<feature type="region of interest" description="Disordered" evidence="11">
    <location>
        <begin position="908"/>
        <end position="934"/>
    </location>
</feature>
<dbReference type="CDD" id="cd02872">
    <property type="entry name" value="GH18_chitolectin_chitotriosidase"/>
    <property type="match status" value="1"/>
</dbReference>
<dbReference type="SUPFAM" id="SSF54556">
    <property type="entry name" value="Chitinase insertion domain"/>
    <property type="match status" value="1"/>
</dbReference>
<dbReference type="EC" id="3.2.1.14" evidence="3"/>
<keyword evidence="6" id="KW-0378">Hydrolase</keyword>
<dbReference type="GO" id="GO:0008843">
    <property type="term" value="F:endochitinase activity"/>
    <property type="evidence" value="ECO:0007669"/>
    <property type="project" value="UniProtKB-EC"/>
</dbReference>
<protein>
    <recommendedName>
        <fullName evidence="3">chitinase</fullName>
        <ecNumber evidence="3">3.2.1.14</ecNumber>
    </recommendedName>
</protein>
<feature type="domain" description="Chitin-binding type-2" evidence="12">
    <location>
        <begin position="923"/>
        <end position="978"/>
    </location>
</feature>
<proteinExistence type="inferred from homology"/>